<evidence type="ECO:0000256" key="2">
    <source>
        <dbReference type="ARBA" id="ARBA00007018"/>
    </source>
</evidence>
<comment type="subcellular location">
    <subcellularLocation>
        <location evidence="1">Membrane</location>
        <topology evidence="1">Multi-pass membrane protein</topology>
    </subcellularLocation>
</comment>
<dbReference type="PANTHER" id="PTHR20855:SF52">
    <property type="entry name" value="ADIPONECTIN RECEPTOR PROTEIN"/>
    <property type="match status" value="1"/>
</dbReference>
<dbReference type="InterPro" id="IPR004254">
    <property type="entry name" value="AdipoR/HlyIII-related"/>
</dbReference>
<keyword evidence="4 7" id="KW-1133">Transmembrane helix</keyword>
<keyword evidence="5 7" id="KW-0472">Membrane</keyword>
<evidence type="ECO:0000256" key="3">
    <source>
        <dbReference type="ARBA" id="ARBA00022692"/>
    </source>
</evidence>
<feature type="transmembrane region" description="Helical" evidence="7">
    <location>
        <begin position="151"/>
        <end position="175"/>
    </location>
</feature>
<dbReference type="OrthoDB" id="529367at2759"/>
<name>X6NJW0_RETFI</name>
<gene>
    <name evidence="8" type="ORF">RFI_11131</name>
</gene>
<dbReference type="AlphaFoldDB" id="X6NJW0"/>
<feature type="transmembrane region" description="Helical" evidence="7">
    <location>
        <begin position="308"/>
        <end position="327"/>
    </location>
</feature>
<accession>X6NJW0</accession>
<feature type="transmembrane region" description="Helical" evidence="7">
    <location>
        <begin position="120"/>
        <end position="139"/>
    </location>
</feature>
<feature type="transmembrane region" description="Helical" evidence="7">
    <location>
        <begin position="227"/>
        <end position="247"/>
    </location>
</feature>
<dbReference type="Proteomes" id="UP000023152">
    <property type="component" value="Unassembled WGS sequence"/>
</dbReference>
<keyword evidence="3 7" id="KW-0812">Transmembrane</keyword>
<feature type="transmembrane region" description="Helical" evidence="7">
    <location>
        <begin position="196"/>
        <end position="215"/>
    </location>
</feature>
<reference evidence="8 9" key="1">
    <citation type="journal article" date="2013" name="Curr. Biol.">
        <title>The Genome of the Foraminiferan Reticulomyxa filosa.</title>
        <authorList>
            <person name="Glockner G."/>
            <person name="Hulsmann N."/>
            <person name="Schleicher M."/>
            <person name="Noegel A.A."/>
            <person name="Eichinger L."/>
            <person name="Gallinger C."/>
            <person name="Pawlowski J."/>
            <person name="Sierra R."/>
            <person name="Euteneuer U."/>
            <person name="Pillet L."/>
            <person name="Moustafa A."/>
            <person name="Platzer M."/>
            <person name="Groth M."/>
            <person name="Szafranski K."/>
            <person name="Schliwa M."/>
        </authorList>
    </citation>
    <scope>NUCLEOTIDE SEQUENCE [LARGE SCALE GENOMIC DNA]</scope>
</reference>
<feature type="binding site" evidence="6">
    <location>
        <position position="175"/>
    </location>
    <ligand>
        <name>Zn(2+)</name>
        <dbReference type="ChEBI" id="CHEBI:29105"/>
    </ligand>
</feature>
<evidence type="ECO:0000256" key="4">
    <source>
        <dbReference type="ARBA" id="ARBA00022989"/>
    </source>
</evidence>
<dbReference type="GO" id="GO:0046872">
    <property type="term" value="F:metal ion binding"/>
    <property type="evidence" value="ECO:0007669"/>
    <property type="project" value="UniProtKB-KW"/>
</dbReference>
<evidence type="ECO:0000256" key="1">
    <source>
        <dbReference type="ARBA" id="ARBA00004141"/>
    </source>
</evidence>
<evidence type="ECO:0000313" key="9">
    <source>
        <dbReference type="Proteomes" id="UP000023152"/>
    </source>
</evidence>
<keyword evidence="9" id="KW-1185">Reference proteome</keyword>
<dbReference type="GO" id="GO:0038023">
    <property type="term" value="F:signaling receptor activity"/>
    <property type="evidence" value="ECO:0007669"/>
    <property type="project" value="TreeGrafter"/>
</dbReference>
<dbReference type="EMBL" id="ASPP01008144">
    <property type="protein sequence ID" value="ETO26009.1"/>
    <property type="molecule type" value="Genomic_DNA"/>
</dbReference>
<comment type="caution">
    <text evidence="8">The sequence shown here is derived from an EMBL/GenBank/DDBJ whole genome shotgun (WGS) entry which is preliminary data.</text>
</comment>
<sequence length="458" mass="52522">MNSSLELEVPKLLSPTPSCSSLSTIASKDDFPAEETPIKKRKSVSNVVVTKGKCVSENVVYPRGTAKKGQPKKTGIYDISEVADWYDDYQYVLFGYRQFYTLGALCRNALTTIHNETMNIYTELIPGIVYLWIACYYMHSFVVIHHDQLTVFTKVLICMCFPMGGLRCLMSAYVHATHCYNEEHSFRTWNKDYVSILSYIFSTTLMNTYLCGHYANESTSESAWSTYVPLGVSVCACFSVAVVGICHLNLRRQKPAKELIFKLVVVFGNYVILLYHLVAHCTWSHVPTFVSILFNAERPIASPGPTNFPTMYTVYWLLGSIFTYLAAELRQAKFPEKWFVAPTVRASANATKDLTLLNDDRLLEQWLANDRCLYAALCSKFRKLHHECDCTCHPQCDVECHCHTQTTHVFQHIDLSTAFKYWYFFLLPSHTLWHICTNASHFFVLYSWIAFFESRVNV</sequence>
<dbReference type="PANTHER" id="PTHR20855">
    <property type="entry name" value="ADIPOR/PROGESTIN RECEPTOR-RELATED"/>
    <property type="match status" value="1"/>
</dbReference>
<protein>
    <submittedName>
        <fullName evidence="8">Uncharacterized protein</fullName>
    </submittedName>
</protein>
<evidence type="ECO:0000313" key="8">
    <source>
        <dbReference type="EMBL" id="ETO26009.1"/>
    </source>
</evidence>
<evidence type="ECO:0000256" key="5">
    <source>
        <dbReference type="ARBA" id="ARBA00023136"/>
    </source>
</evidence>
<feature type="transmembrane region" description="Helical" evidence="7">
    <location>
        <begin position="259"/>
        <end position="278"/>
    </location>
</feature>
<organism evidence="8 9">
    <name type="scientific">Reticulomyxa filosa</name>
    <dbReference type="NCBI Taxonomy" id="46433"/>
    <lineage>
        <taxon>Eukaryota</taxon>
        <taxon>Sar</taxon>
        <taxon>Rhizaria</taxon>
        <taxon>Retaria</taxon>
        <taxon>Foraminifera</taxon>
        <taxon>Monothalamids</taxon>
        <taxon>Reticulomyxidae</taxon>
        <taxon>Reticulomyxa</taxon>
    </lineage>
</organism>
<dbReference type="GO" id="GO:0016020">
    <property type="term" value="C:membrane"/>
    <property type="evidence" value="ECO:0007669"/>
    <property type="project" value="UniProtKB-SubCell"/>
</dbReference>
<keyword evidence="6" id="KW-0479">Metal-binding</keyword>
<comment type="similarity">
    <text evidence="2">Belongs to the ADIPOR family.</text>
</comment>
<evidence type="ECO:0000256" key="6">
    <source>
        <dbReference type="PIRSR" id="PIRSR604254-1"/>
    </source>
</evidence>
<proteinExistence type="inferred from homology"/>
<evidence type="ECO:0000256" key="7">
    <source>
        <dbReference type="SAM" id="Phobius"/>
    </source>
</evidence>
<keyword evidence="6" id="KW-0862">Zinc</keyword>